<keyword evidence="12" id="KW-1185">Reference proteome</keyword>
<evidence type="ECO:0000313" key="12">
    <source>
        <dbReference type="Proteomes" id="UP000318478"/>
    </source>
</evidence>
<evidence type="ECO:0000256" key="8">
    <source>
        <dbReference type="ARBA" id="ARBA00023170"/>
    </source>
</evidence>
<keyword evidence="4" id="KW-0812">Transmembrane</keyword>
<dbReference type="Proteomes" id="UP000318478">
    <property type="component" value="Unassembled WGS sequence"/>
</dbReference>
<dbReference type="GO" id="GO:0044718">
    <property type="term" value="P:siderophore transmembrane transport"/>
    <property type="evidence" value="ECO:0007669"/>
    <property type="project" value="TreeGrafter"/>
</dbReference>
<keyword evidence="2" id="KW-0813">Transport</keyword>
<evidence type="ECO:0000256" key="4">
    <source>
        <dbReference type="ARBA" id="ARBA00022692"/>
    </source>
</evidence>
<dbReference type="GO" id="GO:0009279">
    <property type="term" value="C:cell outer membrane"/>
    <property type="evidence" value="ECO:0007669"/>
    <property type="project" value="UniProtKB-SubCell"/>
</dbReference>
<evidence type="ECO:0000256" key="7">
    <source>
        <dbReference type="ARBA" id="ARBA00023136"/>
    </source>
</evidence>
<proteinExistence type="predicted"/>
<keyword evidence="9" id="KW-0998">Cell outer membrane</keyword>
<dbReference type="Gene3D" id="2.40.170.20">
    <property type="entry name" value="TonB-dependent receptor, beta-barrel domain"/>
    <property type="match status" value="1"/>
</dbReference>
<keyword evidence="7" id="KW-0472">Membrane</keyword>
<gene>
    <name evidence="11" type="ORF">Pla123a_39360</name>
</gene>
<organism evidence="11 12">
    <name type="scientific">Posidoniimonas polymericola</name>
    <dbReference type="NCBI Taxonomy" id="2528002"/>
    <lineage>
        <taxon>Bacteria</taxon>
        <taxon>Pseudomonadati</taxon>
        <taxon>Planctomycetota</taxon>
        <taxon>Planctomycetia</taxon>
        <taxon>Pirellulales</taxon>
        <taxon>Lacipirellulaceae</taxon>
        <taxon>Posidoniimonas</taxon>
    </lineage>
</organism>
<evidence type="ECO:0000256" key="3">
    <source>
        <dbReference type="ARBA" id="ARBA00022452"/>
    </source>
</evidence>
<evidence type="ECO:0000256" key="9">
    <source>
        <dbReference type="ARBA" id="ARBA00023237"/>
    </source>
</evidence>
<dbReference type="Pfam" id="PF00593">
    <property type="entry name" value="TonB_dep_Rec_b-barrel"/>
    <property type="match status" value="1"/>
</dbReference>
<evidence type="ECO:0000256" key="6">
    <source>
        <dbReference type="ARBA" id="ARBA00023077"/>
    </source>
</evidence>
<dbReference type="GO" id="GO:0015344">
    <property type="term" value="F:siderophore uptake transmembrane transporter activity"/>
    <property type="evidence" value="ECO:0007669"/>
    <property type="project" value="TreeGrafter"/>
</dbReference>
<dbReference type="SUPFAM" id="SSF56935">
    <property type="entry name" value="Porins"/>
    <property type="match status" value="1"/>
</dbReference>
<keyword evidence="6" id="KW-0798">TonB box</keyword>
<dbReference type="InterPro" id="IPR000531">
    <property type="entry name" value="Beta-barrel_TonB"/>
</dbReference>
<dbReference type="InterPro" id="IPR036942">
    <property type="entry name" value="Beta-barrel_TonB_sf"/>
</dbReference>
<protein>
    <submittedName>
        <fullName evidence="11">TonB dependent receptor</fullName>
    </submittedName>
</protein>
<evidence type="ECO:0000256" key="5">
    <source>
        <dbReference type="ARBA" id="ARBA00022729"/>
    </source>
</evidence>
<keyword evidence="8 11" id="KW-0675">Receptor</keyword>
<dbReference type="AlphaFoldDB" id="A0A5C5YE22"/>
<reference evidence="11 12" key="1">
    <citation type="submission" date="2019-02" db="EMBL/GenBank/DDBJ databases">
        <title>Deep-cultivation of Planctomycetes and their phenomic and genomic characterization uncovers novel biology.</title>
        <authorList>
            <person name="Wiegand S."/>
            <person name="Jogler M."/>
            <person name="Boedeker C."/>
            <person name="Pinto D."/>
            <person name="Vollmers J."/>
            <person name="Rivas-Marin E."/>
            <person name="Kohn T."/>
            <person name="Peeters S.H."/>
            <person name="Heuer A."/>
            <person name="Rast P."/>
            <person name="Oberbeckmann S."/>
            <person name="Bunk B."/>
            <person name="Jeske O."/>
            <person name="Meyerdierks A."/>
            <person name="Storesund J.E."/>
            <person name="Kallscheuer N."/>
            <person name="Luecker S."/>
            <person name="Lage O.M."/>
            <person name="Pohl T."/>
            <person name="Merkel B.J."/>
            <person name="Hornburger P."/>
            <person name="Mueller R.-W."/>
            <person name="Bruemmer F."/>
            <person name="Labrenz M."/>
            <person name="Spormann A.M."/>
            <person name="Op Den Camp H."/>
            <person name="Overmann J."/>
            <person name="Amann R."/>
            <person name="Jetten M.S.M."/>
            <person name="Mascher T."/>
            <person name="Medema M.H."/>
            <person name="Devos D.P."/>
            <person name="Kaster A.-K."/>
            <person name="Ovreas L."/>
            <person name="Rohde M."/>
            <person name="Galperin M.Y."/>
            <person name="Jogler C."/>
        </authorList>
    </citation>
    <scope>NUCLEOTIDE SEQUENCE [LARGE SCALE GENOMIC DNA]</scope>
    <source>
        <strain evidence="11 12">Pla123a</strain>
    </source>
</reference>
<dbReference type="PANTHER" id="PTHR30069">
    <property type="entry name" value="TONB-DEPENDENT OUTER MEMBRANE RECEPTOR"/>
    <property type="match status" value="1"/>
</dbReference>
<evidence type="ECO:0000313" key="11">
    <source>
        <dbReference type="EMBL" id="TWT73600.1"/>
    </source>
</evidence>
<evidence type="ECO:0000256" key="1">
    <source>
        <dbReference type="ARBA" id="ARBA00004571"/>
    </source>
</evidence>
<keyword evidence="3" id="KW-1134">Transmembrane beta strand</keyword>
<dbReference type="EMBL" id="SJPO01000010">
    <property type="protein sequence ID" value="TWT73600.1"/>
    <property type="molecule type" value="Genomic_DNA"/>
</dbReference>
<keyword evidence="5" id="KW-0732">Signal</keyword>
<sequence length="242" mass="27185">MTPDERTSLWASVSRSVRTPSVTNRDIRFIAPLGGGQFLRVNGSRATTEEQAITYELGMRRQPTERFYWDFAAYFTRYEDLIKTVPTGVTPPFVNGVFANYAAADTYGAEIWGTYEASDRQRFRASYSFYREVFDERGVNAFDLLNVSGTYPGSMANLVSSTDLTECVTLDTTIRYVDSLARVGSYVEMDVRLGWRLRNGMEAALVGQNLLQPSHTEFVEPSRVNSTTDVQRGVFGVLSCGY</sequence>
<accession>A0A5C5YE22</accession>
<evidence type="ECO:0000259" key="10">
    <source>
        <dbReference type="Pfam" id="PF00593"/>
    </source>
</evidence>
<name>A0A5C5YE22_9BACT</name>
<comment type="subcellular location">
    <subcellularLocation>
        <location evidence="1">Cell outer membrane</location>
        <topology evidence="1">Multi-pass membrane protein</topology>
    </subcellularLocation>
</comment>
<comment type="caution">
    <text evidence="11">The sequence shown here is derived from an EMBL/GenBank/DDBJ whole genome shotgun (WGS) entry which is preliminary data.</text>
</comment>
<dbReference type="InterPro" id="IPR039426">
    <property type="entry name" value="TonB-dep_rcpt-like"/>
</dbReference>
<evidence type="ECO:0000256" key="2">
    <source>
        <dbReference type="ARBA" id="ARBA00022448"/>
    </source>
</evidence>
<dbReference type="PANTHER" id="PTHR30069:SF29">
    <property type="entry name" value="HEMOGLOBIN AND HEMOGLOBIN-HAPTOGLOBIN-BINDING PROTEIN 1-RELATED"/>
    <property type="match status" value="1"/>
</dbReference>
<feature type="domain" description="TonB-dependent receptor-like beta-barrel" evidence="10">
    <location>
        <begin position="3"/>
        <end position="210"/>
    </location>
</feature>